<keyword evidence="3" id="KW-1015">Disulfide bond</keyword>
<keyword evidence="8" id="KW-1185">Reference proteome</keyword>
<dbReference type="Pfam" id="PF08205">
    <property type="entry name" value="C2-set_2"/>
    <property type="match status" value="1"/>
</dbReference>
<dbReference type="GO" id="GO:0050839">
    <property type="term" value="F:cell adhesion molecule binding"/>
    <property type="evidence" value="ECO:0007669"/>
    <property type="project" value="TreeGrafter"/>
</dbReference>
<dbReference type="InterPro" id="IPR007110">
    <property type="entry name" value="Ig-like_dom"/>
</dbReference>
<evidence type="ECO:0000313" key="7">
    <source>
        <dbReference type="EMBL" id="KAK8727058.1"/>
    </source>
</evidence>
<dbReference type="Gene3D" id="2.60.40.10">
    <property type="entry name" value="Immunoglobulins"/>
    <property type="match status" value="2"/>
</dbReference>
<proteinExistence type="predicted"/>
<feature type="domain" description="Ig-like" evidence="6">
    <location>
        <begin position="90"/>
        <end position="199"/>
    </location>
</feature>
<evidence type="ECO:0000256" key="4">
    <source>
        <dbReference type="ARBA" id="ARBA00023180"/>
    </source>
</evidence>
<dbReference type="PANTHER" id="PTHR11640:SF136">
    <property type="entry name" value="NEPHRIN"/>
    <property type="match status" value="1"/>
</dbReference>
<dbReference type="PROSITE" id="PS50835">
    <property type="entry name" value="IG_LIKE"/>
    <property type="match status" value="2"/>
</dbReference>
<comment type="caution">
    <text evidence="7">The sequence shown here is derived from an EMBL/GenBank/DDBJ whole genome shotgun (WGS) entry which is preliminary data.</text>
</comment>
<dbReference type="PANTHER" id="PTHR11640">
    <property type="entry name" value="NEPHRIN"/>
    <property type="match status" value="1"/>
</dbReference>
<evidence type="ECO:0000256" key="1">
    <source>
        <dbReference type="ARBA" id="ARBA00004479"/>
    </source>
</evidence>
<dbReference type="Proteomes" id="UP001445076">
    <property type="component" value="Unassembled WGS sequence"/>
</dbReference>
<dbReference type="CDD" id="cd00096">
    <property type="entry name" value="Ig"/>
    <property type="match status" value="1"/>
</dbReference>
<dbReference type="AlphaFoldDB" id="A0AAW0WHC3"/>
<keyword evidence="5" id="KW-0393">Immunoglobulin domain</keyword>
<accession>A0AAW0WHC3</accession>
<dbReference type="EMBL" id="JARKIK010000077">
    <property type="protein sequence ID" value="KAK8727058.1"/>
    <property type="molecule type" value="Genomic_DNA"/>
</dbReference>
<dbReference type="InterPro" id="IPR013162">
    <property type="entry name" value="CD80_C2-set"/>
</dbReference>
<evidence type="ECO:0000313" key="8">
    <source>
        <dbReference type="Proteomes" id="UP001445076"/>
    </source>
</evidence>
<protein>
    <recommendedName>
        <fullName evidence="6">Ig-like domain-containing protein</fullName>
    </recommendedName>
</protein>
<dbReference type="GO" id="GO:0005911">
    <property type="term" value="C:cell-cell junction"/>
    <property type="evidence" value="ECO:0007669"/>
    <property type="project" value="TreeGrafter"/>
</dbReference>
<dbReference type="GO" id="GO:0005886">
    <property type="term" value="C:plasma membrane"/>
    <property type="evidence" value="ECO:0007669"/>
    <property type="project" value="TreeGrafter"/>
</dbReference>
<dbReference type="GO" id="GO:0098609">
    <property type="term" value="P:cell-cell adhesion"/>
    <property type="evidence" value="ECO:0007669"/>
    <property type="project" value="TreeGrafter"/>
</dbReference>
<feature type="non-terminal residue" evidence="7">
    <location>
        <position position="211"/>
    </location>
</feature>
<evidence type="ECO:0000256" key="5">
    <source>
        <dbReference type="ARBA" id="ARBA00023319"/>
    </source>
</evidence>
<keyword evidence="4" id="KW-0325">Glycoprotein</keyword>
<dbReference type="InterPro" id="IPR013783">
    <property type="entry name" value="Ig-like_fold"/>
</dbReference>
<keyword evidence="2" id="KW-0472">Membrane</keyword>
<evidence type="ECO:0000259" key="6">
    <source>
        <dbReference type="PROSITE" id="PS50835"/>
    </source>
</evidence>
<organism evidence="7 8">
    <name type="scientific">Cherax quadricarinatus</name>
    <name type="common">Australian red claw crayfish</name>
    <dbReference type="NCBI Taxonomy" id="27406"/>
    <lineage>
        <taxon>Eukaryota</taxon>
        <taxon>Metazoa</taxon>
        <taxon>Ecdysozoa</taxon>
        <taxon>Arthropoda</taxon>
        <taxon>Crustacea</taxon>
        <taxon>Multicrustacea</taxon>
        <taxon>Malacostraca</taxon>
        <taxon>Eumalacostraca</taxon>
        <taxon>Eucarida</taxon>
        <taxon>Decapoda</taxon>
        <taxon>Pleocyemata</taxon>
        <taxon>Astacidea</taxon>
        <taxon>Parastacoidea</taxon>
        <taxon>Parastacidae</taxon>
        <taxon>Cherax</taxon>
    </lineage>
</organism>
<feature type="domain" description="Ig-like" evidence="6">
    <location>
        <begin position="1"/>
        <end position="85"/>
    </location>
</feature>
<dbReference type="SUPFAM" id="SSF48726">
    <property type="entry name" value="Immunoglobulin"/>
    <property type="match status" value="2"/>
</dbReference>
<evidence type="ECO:0000256" key="3">
    <source>
        <dbReference type="ARBA" id="ARBA00023157"/>
    </source>
</evidence>
<comment type="subcellular location">
    <subcellularLocation>
        <location evidence="1">Membrane</location>
        <topology evidence="1">Single-pass type I membrane protein</topology>
    </subcellularLocation>
</comment>
<name>A0AAW0WHC3_CHEQU</name>
<dbReference type="SMART" id="SM00409">
    <property type="entry name" value="IG"/>
    <property type="match status" value="2"/>
</dbReference>
<gene>
    <name evidence="7" type="ORF">OTU49_009913</name>
</gene>
<dbReference type="InterPro" id="IPR003599">
    <property type="entry name" value="Ig_sub"/>
</dbReference>
<feature type="non-terminal residue" evidence="7">
    <location>
        <position position="1"/>
    </location>
</feature>
<reference evidence="7 8" key="1">
    <citation type="journal article" date="2024" name="BMC Genomics">
        <title>Genome assembly of redclaw crayfish (Cherax quadricarinatus) provides insights into its immune adaptation and hypoxia tolerance.</title>
        <authorList>
            <person name="Liu Z."/>
            <person name="Zheng J."/>
            <person name="Li H."/>
            <person name="Fang K."/>
            <person name="Wang S."/>
            <person name="He J."/>
            <person name="Zhou D."/>
            <person name="Weng S."/>
            <person name="Chi M."/>
            <person name="Gu Z."/>
            <person name="He J."/>
            <person name="Li F."/>
            <person name="Wang M."/>
        </authorList>
    </citation>
    <scope>NUCLEOTIDE SEQUENCE [LARGE SCALE GENOMIC DNA]</scope>
    <source>
        <strain evidence="7">ZL_2023a</strain>
    </source>
</reference>
<sequence length="211" mass="22617">EGEDVFLQCAVDNQQGKAQWTKDGFALGFERHVPGYPRYYYTGDPLLGEHHLVINGVTLTEDGEYQCQVGPTITSPPIWAAANVTVILAPSSVTIVGWADGAVVEVMAGTSITLECLVADARPPPRAAWFRGGIKVDPALQEDRVELSRLARRWNTRSQLVVSATSSDDGKAFSCLAVHPALPHDPDDPTSLLASITLSVLHPPGHPTISG</sequence>
<dbReference type="InterPro" id="IPR051275">
    <property type="entry name" value="Cell_adhesion_signaling"/>
</dbReference>
<evidence type="ECO:0000256" key="2">
    <source>
        <dbReference type="ARBA" id="ARBA00023136"/>
    </source>
</evidence>
<dbReference type="InterPro" id="IPR036179">
    <property type="entry name" value="Ig-like_dom_sf"/>
</dbReference>